<dbReference type="AlphaFoldDB" id="A0A671E447"/>
<dbReference type="Pfam" id="PF12068">
    <property type="entry name" value="PH_RBD"/>
    <property type="match status" value="1"/>
</dbReference>
<accession>A0A671E447</accession>
<gene>
    <name evidence="3" type="primary">TBC1D15</name>
</gene>
<keyword evidence="4" id="KW-1185">Reference proteome</keyword>
<reference evidence="4" key="3">
    <citation type="submission" date="2018-12" db="EMBL/GenBank/DDBJ databases">
        <title>G10K-VGP greater horseshoe bat female genome, primary haplotype.</title>
        <authorList>
            <person name="Teeling E."/>
            <person name="Myers G."/>
            <person name="Vernes S."/>
            <person name="Pippel M."/>
            <person name="Winkler S."/>
            <person name="Fedrigo O."/>
            <person name="Rhie A."/>
            <person name="Koren S."/>
            <person name="Phillippy A."/>
            <person name="Lewin H."/>
            <person name="Damas J."/>
            <person name="Howe K."/>
            <person name="Mountcastle J."/>
            <person name="Jarvis E.D."/>
        </authorList>
    </citation>
    <scope>NUCLEOTIDE SEQUENCE [LARGE SCALE GENOMIC DNA]</scope>
</reference>
<sequence length="137" mass="15563">MLFLLFQIIYEQEGVYIHSSCGKTNDQDSLISGILRVLEKDADVIVDWRPLDDALDSSSILYAGKDSSSVVEWTHAPKERAHRGLEHLNSYEAEWDMVNAVSFKKKPHTNGGGHSSQWPMPGLNRQPWCYQHHALTN</sequence>
<keyword evidence="1" id="KW-0343">GTPase activation</keyword>
<dbReference type="GO" id="GO:0005096">
    <property type="term" value="F:GTPase activator activity"/>
    <property type="evidence" value="ECO:0007669"/>
    <property type="project" value="UniProtKB-KW"/>
</dbReference>
<dbReference type="InterPro" id="IPR021935">
    <property type="entry name" value="SGSM1/2_RBD"/>
</dbReference>
<proteinExistence type="predicted"/>
<feature type="domain" description="Small G protein signalling modulator 1/2 Rab-binding" evidence="2">
    <location>
        <begin position="8"/>
        <end position="68"/>
    </location>
</feature>
<evidence type="ECO:0000256" key="1">
    <source>
        <dbReference type="ARBA" id="ARBA00022468"/>
    </source>
</evidence>
<protein>
    <submittedName>
        <fullName evidence="3">TBC1 domain family member 15</fullName>
    </submittedName>
</protein>
<evidence type="ECO:0000259" key="2">
    <source>
        <dbReference type="Pfam" id="PF12068"/>
    </source>
</evidence>
<reference evidence="3" key="5">
    <citation type="submission" date="2025-09" db="UniProtKB">
        <authorList>
            <consortium name="Ensembl"/>
        </authorList>
    </citation>
    <scope>IDENTIFICATION</scope>
</reference>
<dbReference type="GeneTree" id="ENSGT00940000156429"/>
<dbReference type="Ensembl" id="ENSRFET00010007040.1">
    <property type="protein sequence ID" value="ENSRFEP00010006423.1"/>
    <property type="gene ID" value="ENSRFEG00010004313.1"/>
</dbReference>
<reference evidence="3 4" key="2">
    <citation type="journal article" date="2018" name="Annu Rev Anim Biosci">
        <title>Bat Biology, Genomes, and the Bat1K Project: To Generate Chromosome-Level Genomes for All Living Bat Species.</title>
        <authorList>
            <person name="Teeling E.C."/>
            <person name="Vernes S.C."/>
            <person name="Davalos L.M."/>
            <person name="Ray D.A."/>
            <person name="Gilbert M.T.P."/>
            <person name="Myers E."/>
        </authorList>
    </citation>
    <scope>NUCLEOTIDE SEQUENCE</scope>
</reference>
<dbReference type="Proteomes" id="UP000472240">
    <property type="component" value="Chromosome 10"/>
</dbReference>
<reference evidence="3" key="4">
    <citation type="submission" date="2025-08" db="UniProtKB">
        <authorList>
            <consortium name="Ensembl"/>
        </authorList>
    </citation>
    <scope>IDENTIFICATION</scope>
</reference>
<reference evidence="3 4" key="1">
    <citation type="journal article" date="2015" name="Annu Rev Anim Biosci">
        <title>The Genome 10K Project: a way forward.</title>
        <authorList>
            <person name="Koepfli K.P."/>
            <person name="Paten B."/>
            <person name="O'Brien S.J."/>
            <person name="Koepfli K.P."/>
            <person name="Paten B."/>
            <person name="Antunes A."/>
            <person name="Belov K."/>
            <person name="Bustamante C."/>
            <person name="Castoe T.A."/>
            <person name="Clawson H."/>
            <person name="Crawford A.J."/>
            <person name="Diekhans M."/>
            <person name="Distel D."/>
            <person name="Durbin R."/>
            <person name="Earl D."/>
            <person name="Fujita M.K."/>
            <person name="Gamble T."/>
            <person name="Georges A."/>
            <person name="Gemmell N."/>
            <person name="Gilbert M.T."/>
            <person name="Graves J.M."/>
            <person name="Green R.E."/>
            <person name="Hickey G."/>
            <person name="Jarvis E.D."/>
            <person name="Johnson W."/>
            <person name="Komissarov A."/>
            <person name="Korf I."/>
            <person name="Kuhn R."/>
            <person name="Larkin D.M."/>
            <person name="Lewin H."/>
            <person name="Lopez J.V."/>
            <person name="Ma J."/>
            <person name="Marques-Bonet T."/>
            <person name="Miller W."/>
            <person name="Murphy R."/>
            <person name="Pevzner P."/>
            <person name="Shapiro B."/>
            <person name="Steiner C."/>
            <person name="Tamazian G."/>
            <person name="Venkatesh B."/>
            <person name="Wang J."/>
            <person name="Wayne R."/>
            <person name="Wiley E."/>
            <person name="Yang H."/>
            <person name="Zhang G."/>
            <person name="Haussler D."/>
            <person name="Ryder O."/>
            <person name="O'Brien S.J."/>
        </authorList>
    </citation>
    <scope>NUCLEOTIDE SEQUENCE</scope>
</reference>
<name>A0A671E447_RHIFE</name>
<evidence type="ECO:0000313" key="3">
    <source>
        <dbReference type="Ensembl" id="ENSRFEP00010006423.1"/>
    </source>
</evidence>
<organism evidence="3 4">
    <name type="scientific">Rhinolophus ferrumequinum</name>
    <name type="common">Greater horseshoe bat</name>
    <dbReference type="NCBI Taxonomy" id="59479"/>
    <lineage>
        <taxon>Eukaryota</taxon>
        <taxon>Metazoa</taxon>
        <taxon>Chordata</taxon>
        <taxon>Craniata</taxon>
        <taxon>Vertebrata</taxon>
        <taxon>Euteleostomi</taxon>
        <taxon>Mammalia</taxon>
        <taxon>Eutheria</taxon>
        <taxon>Laurasiatheria</taxon>
        <taxon>Chiroptera</taxon>
        <taxon>Yinpterochiroptera</taxon>
        <taxon>Rhinolophoidea</taxon>
        <taxon>Rhinolophidae</taxon>
        <taxon>Rhinolophinae</taxon>
        <taxon>Rhinolophus</taxon>
    </lineage>
</organism>
<evidence type="ECO:0000313" key="4">
    <source>
        <dbReference type="Proteomes" id="UP000472240"/>
    </source>
</evidence>